<comment type="pathway">
    <text evidence="3 10">Carbohydrate metabolism; galactose metabolism.</text>
</comment>
<keyword evidence="13" id="KW-1185">Reference proteome</keyword>
<evidence type="ECO:0000256" key="10">
    <source>
        <dbReference type="RuleBase" id="RU366046"/>
    </source>
</evidence>
<protein>
    <recommendedName>
        <fullName evidence="6 10">UDP-glucose 4-epimerase</fullName>
        <ecNumber evidence="5 10">5.1.3.2</ecNumber>
    </recommendedName>
</protein>
<comment type="subunit">
    <text evidence="10">Homodimer.</text>
</comment>
<dbReference type="RefSeq" id="WP_089516422.1">
    <property type="nucleotide sequence ID" value="NZ_NJGG01000002.1"/>
</dbReference>
<reference evidence="12 13" key="1">
    <citation type="submission" date="2017-06" db="EMBL/GenBank/DDBJ databases">
        <title>Reclassification of a Polynucleobacter cosmopolitanus strain isolated from tropical Lake Victoria as Polynucleobacter victoriensis comb. nov.</title>
        <authorList>
            <person name="Hahn M.W."/>
        </authorList>
    </citation>
    <scope>NUCLEOTIDE SEQUENCE [LARGE SCALE GENOMIC DNA]</scope>
    <source>
        <strain evidence="12 13">MWH-MoIso2</strain>
    </source>
</reference>
<dbReference type="OrthoDB" id="9803010at2"/>
<evidence type="ECO:0000259" key="11">
    <source>
        <dbReference type="Pfam" id="PF01370"/>
    </source>
</evidence>
<dbReference type="EC" id="5.1.3.2" evidence="5 10"/>
<organism evidence="12 13">
    <name type="scientific">Polynucleobacter cosmopolitanus</name>
    <dbReference type="NCBI Taxonomy" id="351345"/>
    <lineage>
        <taxon>Bacteria</taxon>
        <taxon>Pseudomonadati</taxon>
        <taxon>Pseudomonadota</taxon>
        <taxon>Betaproteobacteria</taxon>
        <taxon>Burkholderiales</taxon>
        <taxon>Burkholderiaceae</taxon>
        <taxon>Polynucleobacter</taxon>
    </lineage>
</organism>
<evidence type="ECO:0000256" key="3">
    <source>
        <dbReference type="ARBA" id="ARBA00004947"/>
    </source>
</evidence>
<dbReference type="CDD" id="cd05247">
    <property type="entry name" value="UDP_G4E_1_SDR_e"/>
    <property type="match status" value="1"/>
</dbReference>
<dbReference type="PANTHER" id="PTHR43725">
    <property type="entry name" value="UDP-GLUCOSE 4-EPIMERASE"/>
    <property type="match status" value="1"/>
</dbReference>
<evidence type="ECO:0000256" key="7">
    <source>
        <dbReference type="ARBA" id="ARBA00023027"/>
    </source>
</evidence>
<evidence type="ECO:0000256" key="2">
    <source>
        <dbReference type="ARBA" id="ARBA00001911"/>
    </source>
</evidence>
<evidence type="ECO:0000256" key="4">
    <source>
        <dbReference type="ARBA" id="ARBA00007637"/>
    </source>
</evidence>
<evidence type="ECO:0000256" key="8">
    <source>
        <dbReference type="ARBA" id="ARBA00023235"/>
    </source>
</evidence>
<dbReference type="PANTHER" id="PTHR43725:SF53">
    <property type="entry name" value="UDP-ARABINOSE 4-EPIMERASE 1"/>
    <property type="match status" value="1"/>
</dbReference>
<dbReference type="GO" id="GO:0003978">
    <property type="term" value="F:UDP-glucose 4-epimerase activity"/>
    <property type="evidence" value="ECO:0007669"/>
    <property type="project" value="UniProtKB-UniRule"/>
</dbReference>
<keyword evidence="8 10" id="KW-0413">Isomerase</keyword>
<comment type="catalytic activity">
    <reaction evidence="1 10">
        <text>UDP-alpha-D-glucose = UDP-alpha-D-galactose</text>
        <dbReference type="Rhea" id="RHEA:22168"/>
        <dbReference type="ChEBI" id="CHEBI:58885"/>
        <dbReference type="ChEBI" id="CHEBI:66914"/>
        <dbReference type="EC" id="5.1.3.2"/>
    </reaction>
</comment>
<gene>
    <name evidence="12" type="primary">galE</name>
    <name evidence="12" type="ORF">AOC33_07805</name>
</gene>
<dbReference type="GO" id="GO:0033499">
    <property type="term" value="P:galactose catabolic process via UDP-galactose, Leloir pathway"/>
    <property type="evidence" value="ECO:0007669"/>
    <property type="project" value="TreeGrafter"/>
</dbReference>
<dbReference type="Gene3D" id="3.40.50.720">
    <property type="entry name" value="NAD(P)-binding Rossmann-like Domain"/>
    <property type="match status" value="1"/>
</dbReference>
<dbReference type="UniPathway" id="UPA00214"/>
<keyword evidence="7 10" id="KW-0520">NAD</keyword>
<evidence type="ECO:0000313" key="12">
    <source>
        <dbReference type="EMBL" id="OXL15192.1"/>
    </source>
</evidence>
<comment type="caution">
    <text evidence="12">The sequence shown here is derived from an EMBL/GenBank/DDBJ whole genome shotgun (WGS) entry which is preliminary data.</text>
</comment>
<dbReference type="SUPFAM" id="SSF51735">
    <property type="entry name" value="NAD(P)-binding Rossmann-fold domains"/>
    <property type="match status" value="1"/>
</dbReference>
<dbReference type="NCBIfam" id="TIGR01179">
    <property type="entry name" value="galE"/>
    <property type="match status" value="1"/>
</dbReference>
<evidence type="ECO:0000313" key="13">
    <source>
        <dbReference type="Proteomes" id="UP000215188"/>
    </source>
</evidence>
<evidence type="ECO:0000256" key="1">
    <source>
        <dbReference type="ARBA" id="ARBA00000083"/>
    </source>
</evidence>
<proteinExistence type="inferred from homology"/>
<dbReference type="EMBL" id="NJGG01000002">
    <property type="protein sequence ID" value="OXL15192.1"/>
    <property type="molecule type" value="Genomic_DNA"/>
</dbReference>
<comment type="cofactor">
    <cofactor evidence="2 10">
        <name>NAD(+)</name>
        <dbReference type="ChEBI" id="CHEBI:57540"/>
    </cofactor>
</comment>
<dbReference type="InterPro" id="IPR036291">
    <property type="entry name" value="NAD(P)-bd_dom_sf"/>
</dbReference>
<feature type="domain" description="NAD-dependent epimerase/dehydratase" evidence="11">
    <location>
        <begin position="3"/>
        <end position="250"/>
    </location>
</feature>
<dbReference type="Pfam" id="PF01370">
    <property type="entry name" value="Epimerase"/>
    <property type="match status" value="1"/>
</dbReference>
<dbReference type="InterPro" id="IPR005886">
    <property type="entry name" value="UDP_G4E"/>
</dbReference>
<dbReference type="Gene3D" id="3.90.25.10">
    <property type="entry name" value="UDP-galactose 4-epimerase, domain 1"/>
    <property type="match status" value="1"/>
</dbReference>
<comment type="similarity">
    <text evidence="4 10">Belongs to the NAD(P)-dependent epimerase/dehydratase family.</text>
</comment>
<evidence type="ECO:0000256" key="6">
    <source>
        <dbReference type="ARBA" id="ARBA00018569"/>
    </source>
</evidence>
<name>A0A229FTL0_9BURK</name>
<accession>A0A229FTL0</accession>
<dbReference type="AlphaFoldDB" id="A0A229FTL0"/>
<sequence length="324" mass="36164">MKILVVGGAGYIGSHMVRLLGEHSCEVITLDDLSTGNRESVTFGEFIQGNCGDRMILDKILSRGIDAVMHFASSIQVDESLQNPSKYYQNNVGNTLALLDAMSFYGVKNFIFSSTAATFGEPKYIPIDEKHPQEPISPYGRSKLMVEQLLSDYDNAYGIKSVCLRYFNAAGAHPHGDLGEQHHPETHLIPLLLQVASGEKTSLSIYGDDYNTPDGTCVRDYVHVQDICLAHWLALMYIMNDGRSQSYNLGNGQGYSIQEVINMVEKVTKQKIKTNLASRRSADPSKLIADARLIKKDLGWSPVYDLKDIVNHAWEWVNNPIKKY</sequence>
<evidence type="ECO:0000256" key="5">
    <source>
        <dbReference type="ARBA" id="ARBA00013189"/>
    </source>
</evidence>
<evidence type="ECO:0000256" key="9">
    <source>
        <dbReference type="ARBA" id="ARBA00023277"/>
    </source>
</evidence>
<dbReference type="Proteomes" id="UP000215188">
    <property type="component" value="Unassembled WGS sequence"/>
</dbReference>
<keyword evidence="9 10" id="KW-0119">Carbohydrate metabolism</keyword>
<dbReference type="InterPro" id="IPR001509">
    <property type="entry name" value="Epimerase_deHydtase"/>
</dbReference>